<dbReference type="Proteomes" id="UP000479526">
    <property type="component" value="Unassembled WGS sequence"/>
</dbReference>
<name>A0A7C9J1U0_9ACTN</name>
<dbReference type="AlphaFoldDB" id="A0A7C9J1U0"/>
<proteinExistence type="predicted"/>
<accession>A0A7C9J1U0</accession>
<evidence type="ECO:0000313" key="2">
    <source>
        <dbReference type="Proteomes" id="UP000479526"/>
    </source>
</evidence>
<comment type="caution">
    <text evidence="1">The sequence shown here is derived from an EMBL/GenBank/DDBJ whole genome shotgun (WGS) entry which is preliminary data.</text>
</comment>
<organism evidence="1 2">
    <name type="scientific">Herbidospora solisilvae</name>
    <dbReference type="NCBI Taxonomy" id="2696284"/>
    <lineage>
        <taxon>Bacteria</taxon>
        <taxon>Bacillati</taxon>
        <taxon>Actinomycetota</taxon>
        <taxon>Actinomycetes</taxon>
        <taxon>Streptosporangiales</taxon>
        <taxon>Streptosporangiaceae</taxon>
        <taxon>Herbidospora</taxon>
    </lineage>
</organism>
<dbReference type="EMBL" id="WXEW01000002">
    <property type="protein sequence ID" value="NAS21825.1"/>
    <property type="molecule type" value="Genomic_DNA"/>
</dbReference>
<reference evidence="1 2" key="1">
    <citation type="submission" date="2020-01" db="EMBL/GenBank/DDBJ databases">
        <title>Herbidospora sp. NEAU-GS84 nov., a novel actinomycete isolated from soil.</title>
        <authorList>
            <person name="Han L."/>
        </authorList>
    </citation>
    <scope>NUCLEOTIDE SEQUENCE [LARGE SCALE GENOMIC DNA]</scope>
    <source>
        <strain evidence="1 2">NEAU-GS84</strain>
    </source>
</reference>
<gene>
    <name evidence="1" type="ORF">GT755_09030</name>
</gene>
<evidence type="ECO:0000313" key="1">
    <source>
        <dbReference type="EMBL" id="NAS21825.1"/>
    </source>
</evidence>
<dbReference type="RefSeq" id="WP_161479218.1">
    <property type="nucleotide sequence ID" value="NZ_WXEW01000002.1"/>
</dbReference>
<sequence length="138" mass="15310">MATEASFIGLSPWSGNDYRIDFETPVGAFDLHNNAHFESISFFAELAEVVLAFRYAANWEEIDDNDVNVWLKFTGVRMLRLNQAADFDPQAAITLEGITHRVASAGSEFEIDAGDWTCGFMASSLELETTVGEAGHRR</sequence>
<protein>
    <submittedName>
        <fullName evidence="1">Uncharacterized protein</fullName>
    </submittedName>
</protein>
<keyword evidence="2" id="KW-1185">Reference proteome</keyword>